<dbReference type="InterPro" id="IPR036525">
    <property type="entry name" value="Tubulin/FtsZ_GTPase_sf"/>
</dbReference>
<name>A0A4Z1SUD0_GIAMU</name>
<dbReference type="SUPFAM" id="SSF52490">
    <property type="entry name" value="Tubulin nucleotide-binding domain-like"/>
    <property type="match status" value="1"/>
</dbReference>
<dbReference type="PANTHER" id="PTHR13391">
    <property type="entry name" value="MITOCHONDRIAL DISTRIBUTION REGULATOR MISATO"/>
    <property type="match status" value="1"/>
</dbReference>
<organism evidence="2 3">
    <name type="scientific">Giardia muris</name>
    <dbReference type="NCBI Taxonomy" id="5742"/>
    <lineage>
        <taxon>Eukaryota</taxon>
        <taxon>Metamonada</taxon>
        <taxon>Diplomonadida</taxon>
        <taxon>Hexamitidae</taxon>
        <taxon>Giardiinae</taxon>
        <taxon>Giardia</taxon>
    </lineage>
</organism>
<dbReference type="VEuPathDB" id="GiardiaDB:GMRT_12739"/>
<dbReference type="AlphaFoldDB" id="A0A4Z1SUD0"/>
<dbReference type="InterPro" id="IPR019605">
    <property type="entry name" value="Misato_II_tubulin-like"/>
</dbReference>
<dbReference type="Pfam" id="PF10644">
    <property type="entry name" value="Misat_Tub_SegII"/>
    <property type="match status" value="1"/>
</dbReference>
<dbReference type="GO" id="GO:0007005">
    <property type="term" value="P:mitochondrion organization"/>
    <property type="evidence" value="ECO:0007669"/>
    <property type="project" value="InterPro"/>
</dbReference>
<comment type="caution">
    <text evidence="2">The sequence shown here is derived from an EMBL/GenBank/DDBJ whole genome shotgun (WGS) entry which is preliminary data.</text>
</comment>
<dbReference type="EMBL" id="VDLU01000002">
    <property type="protein sequence ID" value="TNJ28575.1"/>
    <property type="molecule type" value="Genomic_DNA"/>
</dbReference>
<dbReference type="PANTHER" id="PTHR13391:SF0">
    <property type="entry name" value="PROTEIN MISATO HOMOLOG 1"/>
    <property type="match status" value="1"/>
</dbReference>
<sequence>MSAIVTLAVGRVPNFLAQHYWNNEVANATRDPEATTITHQLFSNVNKELVPRSVSVDYVENRGPLPMEESNLTGLVRSQSADVIRNTEPLSDYHLFRNGLREPEARKRYAQAGAKAYAAWEQAGYKGIDEISDVRIEYQRLGRYGNDYMEPNTRGMECWTPFWRGQTTQLREQTEEQLRRQLEAIDRLDALQLFVSGEEGWNGFLSCLLDDVVAEIAKRPLLTHQPIDTLELFQATSTPSSGAFVDNAELLYDLSQLGSDFITLPYNSTITSIKEENGSNPYISMALPALAASSFSLNARRNAYSIAGVVQGLLPIPDMSIVISRLATALPNDTEKLLDLTGMTPEQHKPLALVRSFYVNQKTFDLKSLENPLSYPTGVARSLVLQGSLIHLGETFPHIFPERYGLRYRVMTPATAEYRNSPDALSYLERLETALSLNRSQTDRTEEIHNYVATIAETYRGGARHHSRDSSDSE</sequence>
<accession>A0A4Z1SUD0</accession>
<reference evidence="2 3" key="1">
    <citation type="submission" date="2019-05" db="EMBL/GenBank/DDBJ databases">
        <title>The compact genome of Giardia muris reveals important steps in the evolution of intestinal protozoan parasites.</title>
        <authorList>
            <person name="Xu F."/>
            <person name="Jimenez-Gonzalez A."/>
            <person name="Einarsson E."/>
            <person name="Astvaldsson A."/>
            <person name="Peirasmaki D."/>
            <person name="Eckmann L."/>
            <person name="Andersson J.O."/>
            <person name="Svard S.G."/>
            <person name="Jerlstrom-Hultqvist J."/>
        </authorList>
    </citation>
    <scope>NUCLEOTIDE SEQUENCE [LARGE SCALE GENOMIC DNA]</scope>
    <source>
        <strain evidence="2 3">Roberts-Thomson</strain>
    </source>
</reference>
<dbReference type="Gene3D" id="3.40.50.1440">
    <property type="entry name" value="Tubulin/FtsZ, GTPase domain"/>
    <property type="match status" value="1"/>
</dbReference>
<dbReference type="Proteomes" id="UP000315496">
    <property type="component" value="Chromosome 2"/>
</dbReference>
<gene>
    <name evidence="2" type="ORF">GMRT_12739</name>
</gene>
<feature type="domain" description="Misato Segment II tubulin-like" evidence="1">
    <location>
        <begin position="4"/>
        <end position="73"/>
    </location>
</feature>
<protein>
    <recommendedName>
        <fullName evidence="1">Misato Segment II tubulin-like domain-containing protein</fullName>
    </recommendedName>
</protein>
<proteinExistence type="predicted"/>
<dbReference type="OrthoDB" id="10670803at2759"/>
<dbReference type="InterPro" id="IPR049942">
    <property type="entry name" value="DML1/Misato"/>
</dbReference>
<dbReference type="GO" id="GO:0005737">
    <property type="term" value="C:cytoplasm"/>
    <property type="evidence" value="ECO:0007669"/>
    <property type="project" value="TreeGrafter"/>
</dbReference>
<evidence type="ECO:0000313" key="2">
    <source>
        <dbReference type="EMBL" id="TNJ28575.1"/>
    </source>
</evidence>
<evidence type="ECO:0000313" key="3">
    <source>
        <dbReference type="Proteomes" id="UP000315496"/>
    </source>
</evidence>
<evidence type="ECO:0000259" key="1">
    <source>
        <dbReference type="Pfam" id="PF10644"/>
    </source>
</evidence>
<keyword evidence="3" id="KW-1185">Reference proteome</keyword>